<evidence type="ECO:0000256" key="6">
    <source>
        <dbReference type="SAM" id="MobiDB-lite"/>
    </source>
</evidence>
<dbReference type="GO" id="GO:0005840">
    <property type="term" value="C:ribosome"/>
    <property type="evidence" value="ECO:0007669"/>
    <property type="project" value="UniProtKB-KW"/>
</dbReference>
<feature type="non-terminal residue" evidence="8">
    <location>
        <position position="1"/>
    </location>
</feature>
<dbReference type="EMBL" id="UINC01004771">
    <property type="protein sequence ID" value="SVA16734.1"/>
    <property type="molecule type" value="Genomic_DNA"/>
</dbReference>
<dbReference type="InterPro" id="IPR009027">
    <property type="entry name" value="Ribosomal_bL9/RNase_H1_N"/>
</dbReference>
<keyword evidence="4" id="KW-0689">Ribosomal protein</keyword>
<keyword evidence="2" id="KW-0699">rRNA-binding</keyword>
<comment type="similarity">
    <text evidence="1">Belongs to the bacterial ribosomal protein bL9 family.</text>
</comment>
<dbReference type="GO" id="GO:0019843">
    <property type="term" value="F:rRNA binding"/>
    <property type="evidence" value="ECO:0007669"/>
    <property type="project" value="UniProtKB-KW"/>
</dbReference>
<dbReference type="PROSITE" id="PS00651">
    <property type="entry name" value="RIBOSOMAL_L9"/>
    <property type="match status" value="1"/>
</dbReference>
<feature type="region of interest" description="Disordered" evidence="6">
    <location>
        <begin position="150"/>
        <end position="213"/>
    </location>
</feature>
<dbReference type="GO" id="GO:0003735">
    <property type="term" value="F:structural constituent of ribosome"/>
    <property type="evidence" value="ECO:0007669"/>
    <property type="project" value="InterPro"/>
</dbReference>
<dbReference type="HAMAP" id="MF_00503">
    <property type="entry name" value="Ribosomal_bL9"/>
    <property type="match status" value="1"/>
</dbReference>
<dbReference type="Pfam" id="PF03948">
    <property type="entry name" value="Ribosomal_L9_C"/>
    <property type="match status" value="1"/>
</dbReference>
<dbReference type="Gene3D" id="3.10.430.100">
    <property type="entry name" value="Ribosomal protein L9, C-terminal domain"/>
    <property type="match status" value="1"/>
</dbReference>
<dbReference type="NCBIfam" id="TIGR00158">
    <property type="entry name" value="L9"/>
    <property type="match status" value="1"/>
</dbReference>
<organism evidence="8">
    <name type="scientific">marine metagenome</name>
    <dbReference type="NCBI Taxonomy" id="408172"/>
    <lineage>
        <taxon>unclassified sequences</taxon>
        <taxon>metagenomes</taxon>
        <taxon>ecological metagenomes</taxon>
    </lineage>
</organism>
<evidence type="ECO:0000256" key="1">
    <source>
        <dbReference type="ARBA" id="ARBA00010605"/>
    </source>
</evidence>
<dbReference type="InterPro" id="IPR020069">
    <property type="entry name" value="Ribosomal_bL9_C"/>
</dbReference>
<keyword evidence="3" id="KW-0694">RNA-binding</keyword>
<name>A0A381TLR0_9ZZZZ</name>
<evidence type="ECO:0000256" key="4">
    <source>
        <dbReference type="ARBA" id="ARBA00022980"/>
    </source>
</evidence>
<dbReference type="InterPro" id="IPR020594">
    <property type="entry name" value="Ribosomal_bL9_bac/chp"/>
</dbReference>
<evidence type="ECO:0000256" key="5">
    <source>
        <dbReference type="ARBA" id="ARBA00023274"/>
    </source>
</evidence>
<reference evidence="8" key="1">
    <citation type="submission" date="2018-05" db="EMBL/GenBank/DDBJ databases">
        <authorList>
            <person name="Lanie J.A."/>
            <person name="Ng W.-L."/>
            <person name="Kazmierczak K.M."/>
            <person name="Andrzejewski T.M."/>
            <person name="Davidsen T.M."/>
            <person name="Wayne K.J."/>
            <person name="Tettelin H."/>
            <person name="Glass J.I."/>
            <person name="Rusch D."/>
            <person name="Podicherti R."/>
            <person name="Tsui H.-C.T."/>
            <person name="Winkler M.E."/>
        </authorList>
    </citation>
    <scope>NUCLEOTIDE SEQUENCE</scope>
</reference>
<evidence type="ECO:0000313" key="8">
    <source>
        <dbReference type="EMBL" id="SVA16734.1"/>
    </source>
</evidence>
<feature type="compositionally biased region" description="Basic and acidic residues" evidence="6">
    <location>
        <begin position="194"/>
        <end position="203"/>
    </location>
</feature>
<dbReference type="SUPFAM" id="SSF55658">
    <property type="entry name" value="L9 N-domain-like"/>
    <property type="match status" value="1"/>
</dbReference>
<dbReference type="InterPro" id="IPR036935">
    <property type="entry name" value="Ribosomal_bL9_N_sf"/>
</dbReference>
<evidence type="ECO:0000256" key="3">
    <source>
        <dbReference type="ARBA" id="ARBA00022884"/>
    </source>
</evidence>
<protein>
    <recommendedName>
        <fullName evidence="7">Ribosomal protein L9 domain-containing protein</fullName>
    </recommendedName>
</protein>
<feature type="compositionally biased region" description="Polar residues" evidence="6">
    <location>
        <begin position="204"/>
        <end position="213"/>
    </location>
</feature>
<dbReference type="GO" id="GO:1990904">
    <property type="term" value="C:ribonucleoprotein complex"/>
    <property type="evidence" value="ECO:0007669"/>
    <property type="project" value="UniProtKB-KW"/>
</dbReference>
<evidence type="ECO:0000259" key="7">
    <source>
        <dbReference type="PROSITE" id="PS00651"/>
    </source>
</evidence>
<dbReference type="Pfam" id="PF01281">
    <property type="entry name" value="Ribosomal_L9_N"/>
    <property type="match status" value="1"/>
</dbReference>
<dbReference type="InterPro" id="IPR036791">
    <property type="entry name" value="Ribosomal_bL9_C_sf"/>
</dbReference>
<gene>
    <name evidence="8" type="ORF">METZ01_LOCUS69588</name>
</gene>
<dbReference type="InterPro" id="IPR020070">
    <property type="entry name" value="Ribosomal_bL9_N"/>
</dbReference>
<accession>A0A381TLR0</accession>
<dbReference type="PANTHER" id="PTHR21368">
    <property type="entry name" value="50S RIBOSOMAL PROTEIN L9"/>
    <property type="match status" value="1"/>
</dbReference>
<dbReference type="AlphaFoldDB" id="A0A381TLR0"/>
<dbReference type="InterPro" id="IPR000244">
    <property type="entry name" value="Ribosomal_bL9"/>
</dbReference>
<dbReference type="Gene3D" id="3.40.5.10">
    <property type="entry name" value="Ribosomal protein L9, N-terminal domain"/>
    <property type="match status" value="1"/>
</dbReference>
<evidence type="ECO:0000256" key="2">
    <source>
        <dbReference type="ARBA" id="ARBA00022730"/>
    </source>
</evidence>
<proteinExistence type="inferred from homology"/>
<feature type="compositionally biased region" description="Polar residues" evidence="6">
    <location>
        <begin position="172"/>
        <end position="192"/>
    </location>
</feature>
<keyword evidence="5" id="KW-0687">Ribonucleoprotein</keyword>
<feature type="domain" description="Ribosomal protein L9" evidence="7">
    <location>
        <begin position="13"/>
        <end position="40"/>
    </location>
</feature>
<dbReference type="SUPFAM" id="SSF55653">
    <property type="entry name" value="Ribosomal protein L9 C-domain"/>
    <property type="match status" value="1"/>
</dbReference>
<dbReference type="GO" id="GO:0006412">
    <property type="term" value="P:translation"/>
    <property type="evidence" value="ECO:0007669"/>
    <property type="project" value="InterPro"/>
</dbReference>
<sequence length="213" mass="23783">VKIILTQDVENLGSLGDTIEVKPGYGRNYLIPQGVALLATGKASKELRHRLQHLEKLREGKIALALEQAEKLKALKLEVTRKAGPGGRLFGSVTNRDLNLLLKENDFELNRRAIQLNSSIRDTGTHDFSVRIHSEVTVSMQVQVKGEIEEFPAEKEPEGSQTEQNDAEKQNESFQADQNNAEQEPESLQTEQNDVEKDLDKNETVISQKNAEG</sequence>